<dbReference type="EMBL" id="FMXP01000019">
    <property type="protein sequence ID" value="SDB29241.1"/>
    <property type="molecule type" value="Genomic_DNA"/>
</dbReference>
<protein>
    <recommendedName>
        <fullName evidence="2">Amidohydrolase-related domain-containing protein</fullName>
    </recommendedName>
</protein>
<feature type="domain" description="Amidohydrolase-related" evidence="2">
    <location>
        <begin position="37"/>
        <end position="302"/>
    </location>
</feature>
<dbReference type="PANTHER" id="PTHR21240:SF28">
    <property type="entry name" value="ISO-OROTATE DECARBOXYLASE (EUROFUNG)"/>
    <property type="match status" value="1"/>
</dbReference>
<dbReference type="GO" id="GO:0016787">
    <property type="term" value="F:hydrolase activity"/>
    <property type="evidence" value="ECO:0007669"/>
    <property type="project" value="InterPro"/>
</dbReference>
<name>A0A1G6C8R1_9STRE</name>
<dbReference type="RefSeq" id="WP_074486199.1">
    <property type="nucleotide sequence ID" value="NZ_FMXP01000019.1"/>
</dbReference>
<evidence type="ECO:0000256" key="1">
    <source>
        <dbReference type="ARBA" id="ARBA00023239"/>
    </source>
</evidence>
<accession>A0A1G6C8R1</accession>
<keyword evidence="4" id="KW-1185">Reference proteome</keyword>
<evidence type="ECO:0000259" key="2">
    <source>
        <dbReference type="Pfam" id="PF04909"/>
    </source>
</evidence>
<dbReference type="SUPFAM" id="SSF51556">
    <property type="entry name" value="Metallo-dependent hydrolases"/>
    <property type="match status" value="1"/>
</dbReference>
<dbReference type="InterPro" id="IPR006680">
    <property type="entry name" value="Amidohydro-rel"/>
</dbReference>
<sequence length="304" mass="34316">MTKIDVFAHVLMPDFYEKMLMLDKELPTKMPFILNPVLTDMAKRRETMPADTRQIISYVNTNPEDYLPGKMAALLVRKANEELLAAVQENRDLFAGAVAMLAFNNIPESIRMIDDFVLTNKEVLGVQVFSRHLGKSLADPDFRPIFEYLALHDIPIWLHPVFDSRKPDNNIIFSWEYEQTQAMLDLVQAGYFQDFPNLKIIVHHAGAMAPYFAGRIDRILPENQAADFRKFYVDTALLGNSKALELCLDFFGLDRVLFGTDAPLGILPAGATEEISQAIDALPLTQGQKNQIFYGNAQNLFGGL</sequence>
<evidence type="ECO:0000313" key="4">
    <source>
        <dbReference type="Proteomes" id="UP000182508"/>
    </source>
</evidence>
<dbReference type="Pfam" id="PF04909">
    <property type="entry name" value="Amidohydro_2"/>
    <property type="match status" value="1"/>
</dbReference>
<gene>
    <name evidence="3" type="ORF">SAMN02910293_01462</name>
</gene>
<evidence type="ECO:0000313" key="3">
    <source>
        <dbReference type="EMBL" id="SDB29241.1"/>
    </source>
</evidence>
<dbReference type="STRING" id="439219.SAMN02910293_01462"/>
<proteinExistence type="predicted"/>
<reference evidence="3 4" key="1">
    <citation type="submission" date="2016-10" db="EMBL/GenBank/DDBJ databases">
        <authorList>
            <person name="de Groot N.N."/>
        </authorList>
    </citation>
    <scope>NUCLEOTIDE SEQUENCE [LARGE SCALE GENOMIC DNA]</scope>
    <source>
        <strain evidence="3 4">A-4</strain>
    </source>
</reference>
<dbReference type="Gene3D" id="3.20.20.140">
    <property type="entry name" value="Metal-dependent hydrolases"/>
    <property type="match status" value="1"/>
</dbReference>
<dbReference type="eggNOG" id="COG2159">
    <property type="taxonomic scope" value="Bacteria"/>
</dbReference>
<dbReference type="InterPro" id="IPR032465">
    <property type="entry name" value="ACMSD"/>
</dbReference>
<dbReference type="GO" id="GO:0016831">
    <property type="term" value="F:carboxy-lyase activity"/>
    <property type="evidence" value="ECO:0007669"/>
    <property type="project" value="InterPro"/>
</dbReference>
<dbReference type="InterPro" id="IPR032466">
    <property type="entry name" value="Metal_Hydrolase"/>
</dbReference>
<organism evidence="3 4">
    <name type="scientific">Streptococcus henryi</name>
    <dbReference type="NCBI Taxonomy" id="439219"/>
    <lineage>
        <taxon>Bacteria</taxon>
        <taxon>Bacillati</taxon>
        <taxon>Bacillota</taxon>
        <taxon>Bacilli</taxon>
        <taxon>Lactobacillales</taxon>
        <taxon>Streptococcaceae</taxon>
        <taxon>Streptococcus</taxon>
    </lineage>
</organism>
<dbReference type="GO" id="GO:0019748">
    <property type="term" value="P:secondary metabolic process"/>
    <property type="evidence" value="ECO:0007669"/>
    <property type="project" value="TreeGrafter"/>
</dbReference>
<dbReference type="GO" id="GO:0005737">
    <property type="term" value="C:cytoplasm"/>
    <property type="evidence" value="ECO:0007669"/>
    <property type="project" value="TreeGrafter"/>
</dbReference>
<keyword evidence="1" id="KW-0456">Lyase</keyword>
<dbReference type="PANTHER" id="PTHR21240">
    <property type="entry name" value="2-AMINO-3-CARBOXYLMUCONATE-6-SEMIALDEHYDE DECARBOXYLASE"/>
    <property type="match status" value="1"/>
</dbReference>
<dbReference type="Proteomes" id="UP000182508">
    <property type="component" value="Unassembled WGS sequence"/>
</dbReference>
<dbReference type="AlphaFoldDB" id="A0A1G6C8R1"/>